<dbReference type="EMBL" id="LTAI01001083">
    <property type="protein sequence ID" value="ORD96889.1"/>
    <property type="molecule type" value="Genomic_DNA"/>
</dbReference>
<comment type="caution">
    <text evidence="1">The sequence shown here is derived from an EMBL/GenBank/DDBJ whole genome shotgun (WGS) entry which is preliminary data.</text>
</comment>
<dbReference type="Proteomes" id="UP000192501">
    <property type="component" value="Unassembled WGS sequence"/>
</dbReference>
<reference evidence="1 2" key="1">
    <citation type="journal article" date="2017" name="Environ. Microbiol.">
        <title>Decay of the glycolytic pathway and adaptation to intranuclear parasitism within Enterocytozoonidae microsporidia.</title>
        <authorList>
            <person name="Wiredu Boakye D."/>
            <person name="Jaroenlak P."/>
            <person name="Prachumwat A."/>
            <person name="Williams T.A."/>
            <person name="Bateman K.S."/>
            <person name="Itsathitphaisarn O."/>
            <person name="Sritunyalucksana K."/>
            <person name="Paszkiewicz K.H."/>
            <person name="Moore K.A."/>
            <person name="Stentiford G.D."/>
            <person name="Williams B.A."/>
        </authorList>
    </citation>
    <scope>NUCLEOTIDE SEQUENCE [LARGE SCALE GENOMIC DNA]</scope>
    <source>
        <strain evidence="2">canceri</strain>
    </source>
</reference>
<sequence>MISVYLYVISSSDLNPLERTEGLAEGGATSITLNKRFSGLEFLALNPKVSKSSSLIFLKIFQTDFPERRSLPSPSIVEFLIMATKKSPSFRMIGCLHPHPILSPFAFVLPHIDLFFSSSHASSNDLMFFGIFPFKFEQ</sequence>
<protein>
    <submittedName>
        <fullName evidence="1">Uncharacterized protein</fullName>
    </submittedName>
</protein>
<accession>A0A1X0QAQ8</accession>
<proteinExistence type="predicted"/>
<gene>
    <name evidence="1" type="ORF">A0H76_404</name>
</gene>
<evidence type="ECO:0000313" key="1">
    <source>
        <dbReference type="EMBL" id="ORD96889.1"/>
    </source>
</evidence>
<organism evidence="1 2">
    <name type="scientific">Hepatospora eriocheir</name>
    <dbReference type="NCBI Taxonomy" id="1081669"/>
    <lineage>
        <taxon>Eukaryota</taxon>
        <taxon>Fungi</taxon>
        <taxon>Fungi incertae sedis</taxon>
        <taxon>Microsporidia</taxon>
        <taxon>Hepatosporidae</taxon>
        <taxon>Hepatospora</taxon>
    </lineage>
</organism>
<dbReference type="AlphaFoldDB" id="A0A1X0QAQ8"/>
<name>A0A1X0QAQ8_9MICR</name>
<dbReference type="VEuPathDB" id="MicrosporidiaDB:A0H76_404"/>
<evidence type="ECO:0000313" key="2">
    <source>
        <dbReference type="Proteomes" id="UP000192501"/>
    </source>
</evidence>